<evidence type="ECO:0000256" key="1">
    <source>
        <dbReference type="SAM" id="MobiDB-lite"/>
    </source>
</evidence>
<evidence type="ECO:0000313" key="3">
    <source>
        <dbReference type="EMBL" id="KAI1710857.1"/>
    </source>
</evidence>
<protein>
    <recommendedName>
        <fullName evidence="5">Secreted protein</fullName>
    </recommendedName>
</protein>
<feature type="region of interest" description="Disordered" evidence="1">
    <location>
        <begin position="109"/>
        <end position="128"/>
    </location>
</feature>
<evidence type="ECO:0008006" key="5">
    <source>
        <dbReference type="Google" id="ProtNLM"/>
    </source>
</evidence>
<name>A0AAD4N0N9_9BILA</name>
<gene>
    <name evidence="3" type="ORF">DdX_10559</name>
</gene>
<organism evidence="3 4">
    <name type="scientific">Ditylenchus destructor</name>
    <dbReference type="NCBI Taxonomy" id="166010"/>
    <lineage>
        <taxon>Eukaryota</taxon>
        <taxon>Metazoa</taxon>
        <taxon>Ecdysozoa</taxon>
        <taxon>Nematoda</taxon>
        <taxon>Chromadorea</taxon>
        <taxon>Rhabditida</taxon>
        <taxon>Tylenchina</taxon>
        <taxon>Tylenchomorpha</taxon>
        <taxon>Sphaerularioidea</taxon>
        <taxon>Anguinidae</taxon>
        <taxon>Anguininae</taxon>
        <taxon>Ditylenchus</taxon>
    </lineage>
</organism>
<dbReference type="Proteomes" id="UP001201812">
    <property type="component" value="Unassembled WGS sequence"/>
</dbReference>
<dbReference type="AlphaFoldDB" id="A0AAD4N0N9"/>
<keyword evidence="2" id="KW-0732">Signal</keyword>
<feature type="compositionally biased region" description="Polar residues" evidence="1">
    <location>
        <begin position="36"/>
        <end position="46"/>
    </location>
</feature>
<feature type="chain" id="PRO_5042023150" description="Secreted protein" evidence="2">
    <location>
        <begin position="22"/>
        <end position="128"/>
    </location>
</feature>
<reference evidence="3" key="1">
    <citation type="submission" date="2022-01" db="EMBL/GenBank/DDBJ databases">
        <title>Genome Sequence Resource for Two Populations of Ditylenchus destructor, the Migratory Endoparasitic Phytonematode.</title>
        <authorList>
            <person name="Zhang H."/>
            <person name="Lin R."/>
            <person name="Xie B."/>
        </authorList>
    </citation>
    <scope>NUCLEOTIDE SEQUENCE</scope>
    <source>
        <strain evidence="3">BazhouSP</strain>
    </source>
</reference>
<feature type="signal peptide" evidence="2">
    <location>
        <begin position="1"/>
        <end position="21"/>
    </location>
</feature>
<proteinExistence type="predicted"/>
<accession>A0AAD4N0N9</accession>
<sequence>MANGRFQASILVVVIFTYVMASPTRTEDQSAKKVNPAQTSQSYGSNGSDGGITKYHGHPGYWGGWMRNYYPFALGGKVAQESNTGIQSGTQQQTSNSWLYSAYMAISPKKGTDPAVTGNGKTGAHSVS</sequence>
<feature type="region of interest" description="Disordered" evidence="1">
    <location>
        <begin position="27"/>
        <end position="52"/>
    </location>
</feature>
<evidence type="ECO:0000313" key="4">
    <source>
        <dbReference type="Proteomes" id="UP001201812"/>
    </source>
</evidence>
<comment type="caution">
    <text evidence="3">The sequence shown here is derived from an EMBL/GenBank/DDBJ whole genome shotgun (WGS) entry which is preliminary data.</text>
</comment>
<evidence type="ECO:0000256" key="2">
    <source>
        <dbReference type="SAM" id="SignalP"/>
    </source>
</evidence>
<dbReference type="EMBL" id="JAKKPZ010000024">
    <property type="protein sequence ID" value="KAI1710857.1"/>
    <property type="molecule type" value="Genomic_DNA"/>
</dbReference>
<keyword evidence="4" id="KW-1185">Reference proteome</keyword>